<dbReference type="PROSITE" id="PS50110">
    <property type="entry name" value="RESPONSE_REGULATORY"/>
    <property type="match status" value="1"/>
</dbReference>
<dbReference type="EMBL" id="SWDB01000020">
    <property type="protein sequence ID" value="TKB45446.1"/>
    <property type="molecule type" value="Genomic_DNA"/>
</dbReference>
<dbReference type="PANTHER" id="PTHR48111:SF35">
    <property type="entry name" value="TRANSCRIPTIONAL REGULATORY PROTEIN QSEB"/>
    <property type="match status" value="1"/>
</dbReference>
<dbReference type="AlphaFoldDB" id="A0A4U1B584"/>
<dbReference type="GO" id="GO:0000156">
    <property type="term" value="F:phosphorelay response regulator activity"/>
    <property type="evidence" value="ECO:0007669"/>
    <property type="project" value="TreeGrafter"/>
</dbReference>
<dbReference type="GO" id="GO:0006355">
    <property type="term" value="P:regulation of DNA-templated transcription"/>
    <property type="evidence" value="ECO:0007669"/>
    <property type="project" value="InterPro"/>
</dbReference>
<dbReference type="InterPro" id="IPR001789">
    <property type="entry name" value="Sig_transdc_resp-reg_receiver"/>
</dbReference>
<evidence type="ECO:0000256" key="5">
    <source>
        <dbReference type="ARBA" id="ARBA00023015"/>
    </source>
</evidence>
<reference evidence="12 13" key="1">
    <citation type="submission" date="2019-04" db="EMBL/GenBank/DDBJ databases">
        <title>Thalassotalea guangxiensis sp. nov., isolated from sediment of the coastal wetland.</title>
        <authorList>
            <person name="Zheng S."/>
            <person name="Zhang D."/>
        </authorList>
    </citation>
    <scope>NUCLEOTIDE SEQUENCE [LARGE SCALE GENOMIC DNA]</scope>
    <source>
        <strain evidence="12 13">ZS-4</strain>
    </source>
</reference>
<keyword evidence="4" id="KW-0902">Two-component regulatory system</keyword>
<dbReference type="RefSeq" id="WP_136735721.1">
    <property type="nucleotide sequence ID" value="NZ_SWDB01000020.1"/>
</dbReference>
<dbReference type="InterPro" id="IPR001867">
    <property type="entry name" value="OmpR/PhoB-type_DNA-bd"/>
</dbReference>
<evidence type="ECO:0000256" key="2">
    <source>
        <dbReference type="ARBA" id="ARBA00022490"/>
    </source>
</evidence>
<evidence type="ECO:0000259" key="10">
    <source>
        <dbReference type="PROSITE" id="PS50110"/>
    </source>
</evidence>
<evidence type="ECO:0000256" key="9">
    <source>
        <dbReference type="PROSITE-ProRule" id="PRU01091"/>
    </source>
</evidence>
<dbReference type="PROSITE" id="PS51755">
    <property type="entry name" value="OMPR_PHOB"/>
    <property type="match status" value="1"/>
</dbReference>
<dbReference type="PANTHER" id="PTHR48111">
    <property type="entry name" value="REGULATOR OF RPOS"/>
    <property type="match status" value="1"/>
</dbReference>
<name>A0A4U1B584_9GAMM</name>
<accession>A0A4U1B584</accession>
<feature type="domain" description="Response regulatory" evidence="10">
    <location>
        <begin position="2"/>
        <end position="116"/>
    </location>
</feature>
<dbReference type="SMART" id="SM00448">
    <property type="entry name" value="REC"/>
    <property type="match status" value="1"/>
</dbReference>
<organism evidence="12 13">
    <name type="scientific">Thalassotalea mangrovi</name>
    <dbReference type="NCBI Taxonomy" id="2572245"/>
    <lineage>
        <taxon>Bacteria</taxon>
        <taxon>Pseudomonadati</taxon>
        <taxon>Pseudomonadota</taxon>
        <taxon>Gammaproteobacteria</taxon>
        <taxon>Alteromonadales</taxon>
        <taxon>Colwelliaceae</taxon>
        <taxon>Thalassotalea</taxon>
    </lineage>
</organism>
<evidence type="ECO:0000313" key="13">
    <source>
        <dbReference type="Proteomes" id="UP000307999"/>
    </source>
</evidence>
<feature type="DNA-binding region" description="OmpR/PhoB-type" evidence="9">
    <location>
        <begin position="124"/>
        <end position="218"/>
    </location>
</feature>
<gene>
    <name evidence="12" type="ORF">E8M12_08500</name>
</gene>
<dbReference type="CDD" id="cd17624">
    <property type="entry name" value="REC_OmpR_PmrA-like"/>
    <property type="match status" value="1"/>
</dbReference>
<keyword evidence="5" id="KW-0805">Transcription regulation</keyword>
<sequence length="219" mass="24646">MRILLVEDDQQLASGLKESLRYAGYSIDMVACGGQALLAINSAVYEVIILDLGLPDMDGLEVLKRIRQKNKQVLFLILTARDGIDSKIEGLDKGADDYLSKPFNIEELLARLRVFERRLGTNTSSLITHKQVSVDTKGHTVSVDGEVLAFSRREYMIIKSLLENIGRILSKQQLENKLYEWGEEVSSNTIEVHVHNIRKKLPKDFIKTVRGVGYVVSKS</sequence>
<keyword evidence="3 8" id="KW-0597">Phosphoprotein</keyword>
<evidence type="ECO:0000256" key="1">
    <source>
        <dbReference type="ARBA" id="ARBA00004496"/>
    </source>
</evidence>
<dbReference type="FunFam" id="3.40.50.2300:FF:000002">
    <property type="entry name" value="DNA-binding response regulator PhoP"/>
    <property type="match status" value="1"/>
</dbReference>
<evidence type="ECO:0000256" key="4">
    <source>
        <dbReference type="ARBA" id="ARBA00023012"/>
    </source>
</evidence>
<evidence type="ECO:0000256" key="6">
    <source>
        <dbReference type="ARBA" id="ARBA00023125"/>
    </source>
</evidence>
<dbReference type="Proteomes" id="UP000307999">
    <property type="component" value="Unassembled WGS sequence"/>
</dbReference>
<keyword evidence="7" id="KW-0804">Transcription</keyword>
<dbReference type="GO" id="GO:0005829">
    <property type="term" value="C:cytosol"/>
    <property type="evidence" value="ECO:0007669"/>
    <property type="project" value="TreeGrafter"/>
</dbReference>
<dbReference type="Pfam" id="PF00486">
    <property type="entry name" value="Trans_reg_C"/>
    <property type="match status" value="1"/>
</dbReference>
<keyword evidence="6 9" id="KW-0238">DNA-binding</keyword>
<evidence type="ECO:0000256" key="8">
    <source>
        <dbReference type="PROSITE-ProRule" id="PRU00169"/>
    </source>
</evidence>
<proteinExistence type="predicted"/>
<protein>
    <submittedName>
        <fullName evidence="12">Response regulator</fullName>
    </submittedName>
</protein>
<feature type="domain" description="OmpR/PhoB-type" evidence="11">
    <location>
        <begin position="124"/>
        <end position="218"/>
    </location>
</feature>
<evidence type="ECO:0000259" key="11">
    <source>
        <dbReference type="PROSITE" id="PS51755"/>
    </source>
</evidence>
<comment type="subcellular location">
    <subcellularLocation>
        <location evidence="1">Cytoplasm</location>
    </subcellularLocation>
</comment>
<evidence type="ECO:0000256" key="3">
    <source>
        <dbReference type="ARBA" id="ARBA00022553"/>
    </source>
</evidence>
<dbReference type="GO" id="GO:0000976">
    <property type="term" value="F:transcription cis-regulatory region binding"/>
    <property type="evidence" value="ECO:0007669"/>
    <property type="project" value="TreeGrafter"/>
</dbReference>
<dbReference type="Gene3D" id="1.10.10.10">
    <property type="entry name" value="Winged helix-like DNA-binding domain superfamily/Winged helix DNA-binding domain"/>
    <property type="match status" value="1"/>
</dbReference>
<dbReference type="Gene3D" id="6.10.250.690">
    <property type="match status" value="1"/>
</dbReference>
<keyword evidence="13" id="KW-1185">Reference proteome</keyword>
<evidence type="ECO:0000313" key="12">
    <source>
        <dbReference type="EMBL" id="TKB45446.1"/>
    </source>
</evidence>
<dbReference type="Gene3D" id="3.40.50.2300">
    <property type="match status" value="1"/>
</dbReference>
<dbReference type="InterPro" id="IPR011006">
    <property type="entry name" value="CheY-like_superfamily"/>
</dbReference>
<dbReference type="InterPro" id="IPR036388">
    <property type="entry name" value="WH-like_DNA-bd_sf"/>
</dbReference>
<dbReference type="SMART" id="SM00862">
    <property type="entry name" value="Trans_reg_C"/>
    <property type="match status" value="1"/>
</dbReference>
<dbReference type="InterPro" id="IPR039420">
    <property type="entry name" value="WalR-like"/>
</dbReference>
<dbReference type="OrthoDB" id="9802426at2"/>
<keyword evidence="2" id="KW-0963">Cytoplasm</keyword>
<dbReference type="GO" id="GO:0032993">
    <property type="term" value="C:protein-DNA complex"/>
    <property type="evidence" value="ECO:0007669"/>
    <property type="project" value="TreeGrafter"/>
</dbReference>
<dbReference type="SUPFAM" id="SSF52172">
    <property type="entry name" value="CheY-like"/>
    <property type="match status" value="1"/>
</dbReference>
<dbReference type="Pfam" id="PF00072">
    <property type="entry name" value="Response_reg"/>
    <property type="match status" value="1"/>
</dbReference>
<feature type="modified residue" description="4-aspartylphosphate" evidence="8">
    <location>
        <position position="51"/>
    </location>
</feature>
<dbReference type="CDD" id="cd00383">
    <property type="entry name" value="trans_reg_C"/>
    <property type="match status" value="1"/>
</dbReference>
<comment type="caution">
    <text evidence="12">The sequence shown here is derived from an EMBL/GenBank/DDBJ whole genome shotgun (WGS) entry which is preliminary data.</text>
</comment>
<evidence type="ECO:0000256" key="7">
    <source>
        <dbReference type="ARBA" id="ARBA00023163"/>
    </source>
</evidence>